<reference evidence="12" key="1">
    <citation type="submission" date="2008-08" db="EMBL/GenBank/DDBJ databases">
        <title>The complete genome sequence of Coprothermobacter proteolyticus strain ATCC 5245 / DSM 5265 / BT.</title>
        <authorList>
            <person name="Dodson R.J."/>
            <person name="Durkin A.S."/>
            <person name="Wu M."/>
            <person name="Eisen J."/>
            <person name="Sutton G."/>
        </authorList>
    </citation>
    <scope>NUCLEOTIDE SEQUENCE [LARGE SCALE GENOMIC DNA]</scope>
    <source>
        <strain evidence="12">ATCC 35245 / DSM 5265 / OCM 4 / BT</strain>
    </source>
</reference>
<feature type="transmembrane region" description="Helical" evidence="10">
    <location>
        <begin position="190"/>
        <end position="212"/>
    </location>
</feature>
<evidence type="ECO:0000256" key="1">
    <source>
        <dbReference type="ARBA" id="ARBA00004651"/>
    </source>
</evidence>
<dbReference type="Pfam" id="PF01554">
    <property type="entry name" value="MatE"/>
    <property type="match status" value="2"/>
</dbReference>
<evidence type="ECO:0000256" key="5">
    <source>
        <dbReference type="ARBA" id="ARBA00022692"/>
    </source>
</evidence>
<evidence type="ECO:0000313" key="11">
    <source>
        <dbReference type="EMBL" id="ACI17510.1"/>
    </source>
</evidence>
<keyword evidence="6 10" id="KW-1133">Transmembrane helix</keyword>
<dbReference type="CDD" id="cd13137">
    <property type="entry name" value="MATE_NorM_like"/>
    <property type="match status" value="1"/>
</dbReference>
<keyword evidence="2" id="KW-0813">Transport</keyword>
<dbReference type="GO" id="GO:0015297">
    <property type="term" value="F:antiporter activity"/>
    <property type="evidence" value="ECO:0007669"/>
    <property type="project" value="UniProtKB-KW"/>
</dbReference>
<protein>
    <recommendedName>
        <fullName evidence="9">Multidrug-efflux transporter</fullName>
    </recommendedName>
</protein>
<evidence type="ECO:0000256" key="4">
    <source>
        <dbReference type="ARBA" id="ARBA00022475"/>
    </source>
</evidence>
<dbReference type="eggNOG" id="COG0534">
    <property type="taxonomic scope" value="Bacteria"/>
</dbReference>
<sequence length="447" mass="49894">MLQGDPKKVIWSMSLPNMLGSLLSNALPAIELALIADLGTNAIAAVGIVGMLVSLIYVYNEVWGTGSVIVMANYLGKKEYEKARLALKETTYGKFFGALILVLLCLPFLEPLLRVLGAKPQIMLHAKGYALPYLLGIPFSMAGYSSYTFFRATGQTIWAMWFMLLQTALNIALDFFLILGFWIFPKLNLAGAGWAFLISWVVSDIAAFMFIATPRYELPTNISRHVRFTEVGAEVFRVGFYAGLSNLSTVAVSVITQRIINAVSIPVFAAYQVFNRIVQIPNTVVSSISLMSTPIMAQNVGAKLHDRVKAFVDYCLEIGVYLLGVFAIICLIFPGSLLSLFRVKDPTLVPLAVLALRIMAFVPLMSYTTSIFISYFQAYNNTKLPFILNSLAQWLFYAPMLYLLLMVLSVSPSTAFWVSSANTFLVLVLHWYYYRAHRKLIKTHFFD</sequence>
<dbReference type="EMBL" id="CP001145">
    <property type="protein sequence ID" value="ACI17510.1"/>
    <property type="molecule type" value="Genomic_DNA"/>
</dbReference>
<dbReference type="Proteomes" id="UP000001732">
    <property type="component" value="Chromosome"/>
</dbReference>
<dbReference type="GO" id="GO:0005886">
    <property type="term" value="C:plasma membrane"/>
    <property type="evidence" value="ECO:0007669"/>
    <property type="project" value="UniProtKB-SubCell"/>
</dbReference>
<evidence type="ECO:0000256" key="9">
    <source>
        <dbReference type="ARBA" id="ARBA00031636"/>
    </source>
</evidence>
<keyword evidence="12" id="KW-1185">Reference proteome</keyword>
<proteinExistence type="predicted"/>
<evidence type="ECO:0000256" key="8">
    <source>
        <dbReference type="ARBA" id="ARBA00023136"/>
    </source>
</evidence>
<evidence type="ECO:0000256" key="3">
    <source>
        <dbReference type="ARBA" id="ARBA00022449"/>
    </source>
</evidence>
<dbReference type="InterPro" id="IPR050222">
    <property type="entry name" value="MATE_MdtK"/>
</dbReference>
<keyword evidence="4" id="KW-1003">Cell membrane</keyword>
<evidence type="ECO:0000256" key="10">
    <source>
        <dbReference type="SAM" id="Phobius"/>
    </source>
</evidence>
<gene>
    <name evidence="11" type="ordered locus">COPRO5265_0152</name>
</gene>
<dbReference type="PANTHER" id="PTHR43298">
    <property type="entry name" value="MULTIDRUG RESISTANCE PROTEIN NORM-RELATED"/>
    <property type="match status" value="1"/>
</dbReference>
<comment type="subcellular location">
    <subcellularLocation>
        <location evidence="1">Cell membrane</location>
        <topology evidence="1">Multi-pass membrane protein</topology>
    </subcellularLocation>
</comment>
<evidence type="ECO:0000313" key="12">
    <source>
        <dbReference type="Proteomes" id="UP000001732"/>
    </source>
</evidence>
<feature type="transmembrane region" description="Helical" evidence="10">
    <location>
        <begin position="388"/>
        <end position="408"/>
    </location>
</feature>
<feature type="transmembrane region" description="Helical" evidence="10">
    <location>
        <begin position="9"/>
        <end position="30"/>
    </location>
</feature>
<feature type="transmembrane region" description="Helical" evidence="10">
    <location>
        <begin position="162"/>
        <end position="184"/>
    </location>
</feature>
<evidence type="ECO:0000256" key="2">
    <source>
        <dbReference type="ARBA" id="ARBA00022448"/>
    </source>
</evidence>
<keyword evidence="3" id="KW-0050">Antiport</keyword>
<feature type="transmembrane region" description="Helical" evidence="10">
    <location>
        <begin position="354"/>
        <end position="376"/>
    </location>
</feature>
<dbReference type="InterPro" id="IPR002528">
    <property type="entry name" value="MATE_fam"/>
</dbReference>
<feature type="transmembrane region" description="Helical" evidence="10">
    <location>
        <begin position="311"/>
        <end position="334"/>
    </location>
</feature>
<dbReference type="GO" id="GO:0006811">
    <property type="term" value="P:monoatomic ion transport"/>
    <property type="evidence" value="ECO:0007669"/>
    <property type="project" value="UniProtKB-KW"/>
</dbReference>
<dbReference type="AlphaFoldDB" id="B5Y6X5"/>
<keyword evidence="5 10" id="KW-0812">Transmembrane</keyword>
<name>B5Y6X5_COPPD</name>
<feature type="transmembrane region" description="Helical" evidence="10">
    <location>
        <begin position="414"/>
        <end position="434"/>
    </location>
</feature>
<dbReference type="NCBIfam" id="TIGR00797">
    <property type="entry name" value="matE"/>
    <property type="match status" value="1"/>
</dbReference>
<evidence type="ECO:0000256" key="7">
    <source>
        <dbReference type="ARBA" id="ARBA00023065"/>
    </source>
</evidence>
<dbReference type="STRING" id="309798.COPRO5265_0152"/>
<dbReference type="PANTHER" id="PTHR43298:SF2">
    <property type="entry name" value="FMN_FAD EXPORTER YEEO-RELATED"/>
    <property type="match status" value="1"/>
</dbReference>
<reference evidence="11 12" key="2">
    <citation type="journal article" date="2014" name="Genome Announc.">
        <title>Complete Genome Sequence of Coprothermobacter proteolyticus DSM 5265.</title>
        <authorList>
            <person name="Alexiev A."/>
            <person name="Coil D.A."/>
            <person name="Badger J.H."/>
            <person name="Enticknap J."/>
            <person name="Ward N."/>
            <person name="Robb F.T."/>
            <person name="Eisen J.A."/>
        </authorList>
    </citation>
    <scope>NUCLEOTIDE SEQUENCE [LARGE SCALE GENOMIC DNA]</scope>
    <source>
        <strain evidence="12">ATCC 35245 / DSM 5265 / OCM 4 / BT</strain>
    </source>
</reference>
<feature type="transmembrane region" description="Helical" evidence="10">
    <location>
        <begin position="42"/>
        <end position="70"/>
    </location>
</feature>
<dbReference type="GO" id="GO:0042910">
    <property type="term" value="F:xenobiotic transmembrane transporter activity"/>
    <property type="evidence" value="ECO:0007669"/>
    <property type="project" value="InterPro"/>
</dbReference>
<dbReference type="KEGG" id="cpo:COPRO5265_0152"/>
<feature type="transmembrane region" description="Helical" evidence="10">
    <location>
        <begin position="91"/>
        <end position="109"/>
    </location>
</feature>
<keyword evidence="7" id="KW-0406">Ion transport</keyword>
<dbReference type="PIRSF" id="PIRSF006603">
    <property type="entry name" value="DinF"/>
    <property type="match status" value="1"/>
</dbReference>
<keyword evidence="8 10" id="KW-0472">Membrane</keyword>
<evidence type="ECO:0000256" key="6">
    <source>
        <dbReference type="ARBA" id="ARBA00022989"/>
    </source>
</evidence>
<accession>B5Y6X5</accession>
<feature type="transmembrane region" description="Helical" evidence="10">
    <location>
        <begin position="129"/>
        <end position="150"/>
    </location>
</feature>
<dbReference type="InterPro" id="IPR048279">
    <property type="entry name" value="MdtK-like"/>
</dbReference>
<organism evidence="11 12">
    <name type="scientific">Coprothermobacter proteolyticus (strain ATCC 35245 / DSM 5265 / OCM 4 / BT)</name>
    <dbReference type="NCBI Taxonomy" id="309798"/>
    <lineage>
        <taxon>Bacteria</taxon>
        <taxon>Pseudomonadati</taxon>
        <taxon>Coprothermobacterota</taxon>
        <taxon>Coprothermobacteria</taxon>
        <taxon>Coprothermobacterales</taxon>
        <taxon>Coprothermobacteraceae</taxon>
        <taxon>Coprothermobacter</taxon>
    </lineage>
</organism>